<feature type="region of interest" description="Disordered" evidence="1">
    <location>
        <begin position="46"/>
        <end position="68"/>
    </location>
</feature>
<organism evidence="2 3">
    <name type="scientific">Cudoniella acicularis</name>
    <dbReference type="NCBI Taxonomy" id="354080"/>
    <lineage>
        <taxon>Eukaryota</taxon>
        <taxon>Fungi</taxon>
        <taxon>Dikarya</taxon>
        <taxon>Ascomycota</taxon>
        <taxon>Pezizomycotina</taxon>
        <taxon>Leotiomycetes</taxon>
        <taxon>Helotiales</taxon>
        <taxon>Tricladiaceae</taxon>
        <taxon>Cudoniella</taxon>
    </lineage>
</organism>
<keyword evidence="3" id="KW-1185">Reference proteome</keyword>
<proteinExistence type="predicted"/>
<evidence type="ECO:0000313" key="3">
    <source>
        <dbReference type="Proteomes" id="UP000566819"/>
    </source>
</evidence>
<gene>
    <name evidence="2" type="ORF">G7Y89_g1897</name>
</gene>
<sequence>MEEDEKQRLADLKPDVDQHVLITELKTKILVLETALEASVATQYPENTDQVDKSENVLSEGKVPRAAI</sequence>
<accession>A0A8H4W948</accession>
<name>A0A8H4W948_9HELO</name>
<dbReference type="AlphaFoldDB" id="A0A8H4W948"/>
<evidence type="ECO:0000313" key="2">
    <source>
        <dbReference type="EMBL" id="KAF4636195.1"/>
    </source>
</evidence>
<dbReference type="EMBL" id="JAAMPI010000077">
    <property type="protein sequence ID" value="KAF4636195.1"/>
    <property type="molecule type" value="Genomic_DNA"/>
</dbReference>
<dbReference type="Proteomes" id="UP000566819">
    <property type="component" value="Unassembled WGS sequence"/>
</dbReference>
<protein>
    <submittedName>
        <fullName evidence="2">Uncharacterized protein</fullName>
    </submittedName>
</protein>
<evidence type="ECO:0000256" key="1">
    <source>
        <dbReference type="SAM" id="MobiDB-lite"/>
    </source>
</evidence>
<comment type="caution">
    <text evidence="2">The sequence shown here is derived from an EMBL/GenBank/DDBJ whole genome shotgun (WGS) entry which is preliminary data.</text>
</comment>
<reference evidence="2 3" key="1">
    <citation type="submission" date="2020-03" db="EMBL/GenBank/DDBJ databases">
        <title>Draft Genome Sequence of Cudoniella acicularis.</title>
        <authorList>
            <person name="Buettner E."/>
            <person name="Kellner H."/>
        </authorList>
    </citation>
    <scope>NUCLEOTIDE SEQUENCE [LARGE SCALE GENOMIC DNA]</scope>
    <source>
        <strain evidence="2 3">DSM 108380</strain>
    </source>
</reference>